<reference evidence="1" key="1">
    <citation type="journal article" date="2019" name="MBio">
        <title>Virus Genomes from Deep Sea Sediments Expand the Ocean Megavirome and Support Independent Origins of Viral Gigantism.</title>
        <authorList>
            <person name="Backstrom D."/>
            <person name="Yutin N."/>
            <person name="Jorgensen S.L."/>
            <person name="Dharamshi J."/>
            <person name="Homa F."/>
            <person name="Zaremba-Niedwiedzka K."/>
            <person name="Spang A."/>
            <person name="Wolf Y.I."/>
            <person name="Koonin E.V."/>
            <person name="Ettema T.J."/>
        </authorList>
    </citation>
    <scope>NUCLEOTIDE SEQUENCE</scope>
</reference>
<evidence type="ECO:0000313" key="1">
    <source>
        <dbReference type="EMBL" id="QBK84660.1"/>
    </source>
</evidence>
<name>A0A481YMR9_9VIRU</name>
<dbReference type="EMBL" id="MK500283">
    <property type="protein sequence ID" value="QBK84660.1"/>
    <property type="molecule type" value="Genomic_DNA"/>
</dbReference>
<gene>
    <name evidence="1" type="ORF">LCDPAC01_01410</name>
</gene>
<accession>A0A481YMR9</accession>
<proteinExistence type="predicted"/>
<organism evidence="1">
    <name type="scientific">Pithovirus LCDPAC01</name>
    <dbReference type="NCBI Taxonomy" id="2506600"/>
    <lineage>
        <taxon>Viruses</taxon>
        <taxon>Pithoviruses</taxon>
    </lineage>
</organism>
<protein>
    <submittedName>
        <fullName evidence="1">Uncharacterized protein</fullName>
    </submittedName>
</protein>
<sequence length="543" mass="63117">MNVSVYKMASIFEFDEIDEKEFTAEELKQLRKQENDWVTLGDNTSYVLAADNTGKKVIYRHHRTDDEGKMKERIKKGLKNDNPIDIVMYKTTIGKKVRIDRVFDFGKRNAFDCYIHRERNEAKCLISKPEVVDYTTKLSLFHESSVKEIVTQIKRFFLTTLSASLDTISESLGYSGQKGKTLLLMKVLLEITDNRSKYPILDRLGTGLSLFRSGDIFFAGRETFSTESYPSDAVYGTFLIGQHNKDTYLFADYIMNKGISKDKKTVNDILKGKGEEVKIQDLTADGKIFLLELAVISLINSGAPFLLDIVNRFRNYMYGMEKPTRDIRDVMSSKKKRKGTQGRRPEKIEYISRASEPDPTNIPNFVFLHTMPSYETSFNTKHSISRNLFGGDEKIRLLGFPYMKWRDLTFSERKVYKDEMRDRKEKAHGLFEKKGIYGIYQDGDFKIRKPGLSRSRKKKTYGTKCSLYKERDMLNLLKKLKVQSRDVQTMPNLSNSDMWKKWYKDNGKEIICGYLLEKFRTEGKLFTGFNTMPYTVDFFRVLA</sequence>